<evidence type="ECO:0000313" key="1">
    <source>
        <dbReference type="EMBL" id="QUF04674.1"/>
    </source>
</evidence>
<dbReference type="Proteomes" id="UP000677152">
    <property type="component" value="Chromosome"/>
</dbReference>
<proteinExistence type="predicted"/>
<organism evidence="1 2">
    <name type="scientific">Actinosynnema pretiosum subsp. pretiosum</name>
    <dbReference type="NCBI Taxonomy" id="103721"/>
    <lineage>
        <taxon>Bacteria</taxon>
        <taxon>Bacillati</taxon>
        <taxon>Actinomycetota</taxon>
        <taxon>Actinomycetes</taxon>
        <taxon>Pseudonocardiales</taxon>
        <taxon>Pseudonocardiaceae</taxon>
        <taxon>Actinosynnema</taxon>
    </lineage>
</organism>
<reference evidence="1" key="1">
    <citation type="submission" date="2021-04" db="EMBL/GenBank/DDBJ databases">
        <title>Genomic sequence of Actinosynnema pretiosum subsp. pretiosum ATCC 31280 (C-14919).</title>
        <authorList>
            <person name="Bai L."/>
            <person name="Wang X."/>
            <person name="Xiao Y."/>
        </authorList>
    </citation>
    <scope>NUCLEOTIDE SEQUENCE</scope>
    <source>
        <strain evidence="1">ATCC 31280</strain>
    </source>
</reference>
<dbReference type="SUPFAM" id="SSF50998">
    <property type="entry name" value="Quinoprotein alcohol dehydrogenase-like"/>
    <property type="match status" value="1"/>
</dbReference>
<name>A0AA45L6W0_9PSEU</name>
<dbReference type="Gene3D" id="2.130.10.10">
    <property type="entry name" value="YVTN repeat-like/Quinoprotein amine dehydrogenase"/>
    <property type="match status" value="1"/>
</dbReference>
<dbReference type="EMBL" id="CP073249">
    <property type="protein sequence ID" value="QUF04674.1"/>
    <property type="molecule type" value="Genomic_DNA"/>
</dbReference>
<sequence>MDAPLDAEGWPWSLVVAERSVLFGGFQDGRLVRWDIRTGQRLAGEARTGWVRSLAVVGPVVFSGSDDGALRRWDAETGLPLGEPISAAPVRGMTARGAADGLVIATGSPDALIAVWRPTA</sequence>
<dbReference type="InterPro" id="IPR011047">
    <property type="entry name" value="Quinoprotein_ADH-like_sf"/>
</dbReference>
<accession>A0AA45L6W0</accession>
<gene>
    <name evidence="1" type="ORF">KCV87_00565</name>
</gene>
<dbReference type="AlphaFoldDB" id="A0AA45L6W0"/>
<protein>
    <submittedName>
        <fullName evidence="1">Uncharacterized protein</fullName>
    </submittedName>
</protein>
<dbReference type="InterPro" id="IPR015943">
    <property type="entry name" value="WD40/YVTN_repeat-like_dom_sf"/>
</dbReference>
<evidence type="ECO:0000313" key="2">
    <source>
        <dbReference type="Proteomes" id="UP000677152"/>
    </source>
</evidence>